<dbReference type="Gene3D" id="3.40.50.1820">
    <property type="entry name" value="alpha/beta hydrolase"/>
    <property type="match status" value="1"/>
</dbReference>
<evidence type="ECO:0000313" key="5">
    <source>
        <dbReference type="Proteomes" id="UP000518300"/>
    </source>
</evidence>
<dbReference type="AlphaFoldDB" id="A0A848LYL1"/>
<accession>A0A848LYL1</accession>
<organism evidence="4 5">
    <name type="scientific">Pyxidicoccus fallax</name>
    <dbReference type="NCBI Taxonomy" id="394095"/>
    <lineage>
        <taxon>Bacteria</taxon>
        <taxon>Pseudomonadati</taxon>
        <taxon>Myxococcota</taxon>
        <taxon>Myxococcia</taxon>
        <taxon>Myxococcales</taxon>
        <taxon>Cystobacterineae</taxon>
        <taxon>Myxococcaceae</taxon>
        <taxon>Pyxidicoccus</taxon>
    </lineage>
</organism>
<evidence type="ECO:0000259" key="3">
    <source>
        <dbReference type="Pfam" id="PF02230"/>
    </source>
</evidence>
<comment type="similarity">
    <text evidence="1">Belongs to the AB hydrolase superfamily. AB hydrolase 2 family.</text>
</comment>
<dbReference type="Pfam" id="PF02230">
    <property type="entry name" value="Abhydrolase_2"/>
    <property type="match status" value="1"/>
</dbReference>
<dbReference type="SUPFAM" id="SSF53474">
    <property type="entry name" value="alpha/beta-Hydrolases"/>
    <property type="match status" value="1"/>
</dbReference>
<sequence length="249" mass="26937">MGGRTARRVTTRLGELDCNVVDALAEGEAPQLAVVLCHGFGAPATDLVYLAPELMSLDAALAERVRFVFPGAPLTLAEWGMPHGRAWFHLPEAVMLRQMRDWDVFAREVPPGMPAARRAVMSVVEALSTSMKLPYGRIVLGGFSQGGMVTTDVALRLEEAPGGLCILSGTLTSEPEWRQKASARKGLPVFQAHGRYDDVLPFSAAERLRDVLTGSGLSVDFLPFDGPHTIAPEEMERLATFLVARLGGR</sequence>
<dbReference type="PANTHER" id="PTHR10655:SF17">
    <property type="entry name" value="LYSOPHOSPHOLIPASE-LIKE PROTEIN 1"/>
    <property type="match status" value="1"/>
</dbReference>
<dbReference type="GO" id="GO:0016787">
    <property type="term" value="F:hydrolase activity"/>
    <property type="evidence" value="ECO:0007669"/>
    <property type="project" value="UniProtKB-KW"/>
</dbReference>
<keyword evidence="2" id="KW-0378">Hydrolase</keyword>
<protein>
    <submittedName>
        <fullName evidence="4">Phospholipase</fullName>
    </submittedName>
</protein>
<reference evidence="4 5" key="1">
    <citation type="submission" date="2020-04" db="EMBL/GenBank/DDBJ databases">
        <title>Draft genome of Pyxidicoccus fallax type strain.</title>
        <authorList>
            <person name="Whitworth D.E."/>
        </authorList>
    </citation>
    <scope>NUCLEOTIDE SEQUENCE [LARGE SCALE GENOMIC DNA]</scope>
    <source>
        <strain evidence="4 5">DSM 14698</strain>
    </source>
</reference>
<evidence type="ECO:0000256" key="2">
    <source>
        <dbReference type="ARBA" id="ARBA00022801"/>
    </source>
</evidence>
<keyword evidence="5" id="KW-1185">Reference proteome</keyword>
<dbReference type="RefSeq" id="WP_169351749.1">
    <property type="nucleotide sequence ID" value="NZ_JABBJJ010000447.1"/>
</dbReference>
<evidence type="ECO:0000313" key="4">
    <source>
        <dbReference type="EMBL" id="NMO22622.1"/>
    </source>
</evidence>
<comment type="caution">
    <text evidence="4">The sequence shown here is derived from an EMBL/GenBank/DDBJ whole genome shotgun (WGS) entry which is preliminary data.</text>
</comment>
<dbReference type="InterPro" id="IPR029058">
    <property type="entry name" value="AB_hydrolase_fold"/>
</dbReference>
<dbReference type="Proteomes" id="UP000518300">
    <property type="component" value="Unassembled WGS sequence"/>
</dbReference>
<dbReference type="InterPro" id="IPR003140">
    <property type="entry name" value="PLipase/COase/thioEstase"/>
</dbReference>
<proteinExistence type="inferred from homology"/>
<dbReference type="PANTHER" id="PTHR10655">
    <property type="entry name" value="LYSOPHOSPHOLIPASE-RELATED"/>
    <property type="match status" value="1"/>
</dbReference>
<gene>
    <name evidence="4" type="ORF">HG543_48370</name>
</gene>
<dbReference type="EMBL" id="JABBJJ010000447">
    <property type="protein sequence ID" value="NMO22622.1"/>
    <property type="molecule type" value="Genomic_DNA"/>
</dbReference>
<feature type="domain" description="Phospholipase/carboxylesterase/thioesterase" evidence="3">
    <location>
        <begin position="27"/>
        <end position="242"/>
    </location>
</feature>
<evidence type="ECO:0000256" key="1">
    <source>
        <dbReference type="ARBA" id="ARBA00006499"/>
    </source>
</evidence>
<name>A0A848LYL1_9BACT</name>
<dbReference type="InterPro" id="IPR050565">
    <property type="entry name" value="LYPA1-2/EST-like"/>
</dbReference>